<dbReference type="InterPro" id="IPR011089">
    <property type="entry name" value="GmrSD_C"/>
</dbReference>
<evidence type="ECO:0000256" key="1">
    <source>
        <dbReference type="SAM" id="MobiDB-lite"/>
    </source>
</evidence>
<dbReference type="Proteomes" id="UP000502677">
    <property type="component" value="Chromosome"/>
</dbReference>
<organism evidence="4 5">
    <name type="scientific">Leucobacter viscericola</name>
    <dbReference type="NCBI Taxonomy" id="2714935"/>
    <lineage>
        <taxon>Bacteria</taxon>
        <taxon>Bacillati</taxon>
        <taxon>Actinomycetota</taxon>
        <taxon>Actinomycetes</taxon>
        <taxon>Micrococcales</taxon>
        <taxon>Microbacteriaceae</taxon>
        <taxon>Leucobacter</taxon>
    </lineage>
</organism>
<feature type="domain" description="GmrSD restriction endonucleases C-terminal" evidence="3">
    <location>
        <begin position="128"/>
        <end position="262"/>
    </location>
</feature>
<name>A0A6G7XBQ2_9MICO</name>
<keyword evidence="2" id="KW-0732">Signal</keyword>
<feature type="region of interest" description="Disordered" evidence="1">
    <location>
        <begin position="268"/>
        <end position="374"/>
    </location>
</feature>
<protein>
    <submittedName>
        <fullName evidence="4">HNH endonuclease</fullName>
    </submittedName>
</protein>
<sequence>MNKTRVFSFAFALLSIPALLGTVAAPEAAAAHGASADAVAATAPAAVLTAANELQGYFTPESPDVPAKLTVPKKAPKVAIADTSETTGTALVLLDSLAVKKQKSDRKYDRVKKFGVAWLDVGGRGCDTRNEVLARDLTEVKAKGCQVLSGKLSDPYLGAKLDFARGDETSSLVQVDHIVSLRNAWQTGAQKLSQAQRESLANDPLNLRAVNGASATIKDGRNAADWLPENTAYRCEYVAQQVSVKATYDLWVTKAEKAAMKKVLSKCAKEPAQSSPFTPKLKESSSSDSQTTKAPATTAPAPEPAPAPVPEPAPEVVPEPEPVAPEPAPEPAVTGVNPGGFCSTPGVVGTAANGRSYTCGGNGPDANGKYHWNK</sequence>
<dbReference type="PANTHER" id="PTHR24094">
    <property type="entry name" value="SECRETED PROTEIN"/>
    <property type="match status" value="1"/>
</dbReference>
<keyword evidence="5" id="KW-1185">Reference proteome</keyword>
<evidence type="ECO:0000313" key="4">
    <source>
        <dbReference type="EMBL" id="QIK62024.1"/>
    </source>
</evidence>
<dbReference type="GO" id="GO:0004519">
    <property type="term" value="F:endonuclease activity"/>
    <property type="evidence" value="ECO:0007669"/>
    <property type="project" value="UniProtKB-KW"/>
</dbReference>
<dbReference type="EMBL" id="CP049863">
    <property type="protein sequence ID" value="QIK62024.1"/>
    <property type="molecule type" value="Genomic_DNA"/>
</dbReference>
<evidence type="ECO:0000313" key="5">
    <source>
        <dbReference type="Proteomes" id="UP000502677"/>
    </source>
</evidence>
<keyword evidence="4" id="KW-0540">Nuclease</keyword>
<feature type="compositionally biased region" description="Pro residues" evidence="1">
    <location>
        <begin position="301"/>
        <end position="330"/>
    </location>
</feature>
<dbReference type="AlphaFoldDB" id="A0A6G7XBQ2"/>
<proteinExistence type="predicted"/>
<keyword evidence="4" id="KW-0255">Endonuclease</keyword>
<evidence type="ECO:0000256" key="2">
    <source>
        <dbReference type="SAM" id="SignalP"/>
    </source>
</evidence>
<dbReference type="KEGG" id="lvi:G7068_01500"/>
<keyword evidence="4" id="KW-0378">Hydrolase</keyword>
<reference evidence="4 5" key="1">
    <citation type="submission" date="2020-03" db="EMBL/GenBank/DDBJ databases">
        <title>Leucobacter sp. nov., isolated from beetles.</title>
        <authorList>
            <person name="Hyun D.-W."/>
            <person name="Bae J.-W."/>
        </authorList>
    </citation>
    <scope>NUCLEOTIDE SEQUENCE [LARGE SCALE GENOMIC DNA]</scope>
    <source>
        <strain evidence="4 5">HDW9C</strain>
    </source>
</reference>
<dbReference type="PANTHER" id="PTHR24094:SF15">
    <property type="entry name" value="AMP-DEPENDENT SYNTHETASE_LIGASE DOMAIN-CONTAINING PROTEIN-RELATED"/>
    <property type="match status" value="1"/>
</dbReference>
<gene>
    <name evidence="4" type="ORF">G7068_01500</name>
</gene>
<dbReference type="Pfam" id="PF07510">
    <property type="entry name" value="GmrSD_C"/>
    <property type="match status" value="1"/>
</dbReference>
<feature type="signal peptide" evidence="2">
    <location>
        <begin position="1"/>
        <end position="20"/>
    </location>
</feature>
<feature type="chain" id="PRO_5038558773" evidence="2">
    <location>
        <begin position="21"/>
        <end position="374"/>
    </location>
</feature>
<accession>A0A6G7XBQ2</accession>
<dbReference type="RefSeq" id="WP_166287862.1">
    <property type="nucleotide sequence ID" value="NZ_CP049863.1"/>
</dbReference>
<evidence type="ECO:0000259" key="3">
    <source>
        <dbReference type="Pfam" id="PF07510"/>
    </source>
</evidence>